<feature type="region of interest" description="Disordered" evidence="5">
    <location>
        <begin position="1"/>
        <end position="38"/>
    </location>
</feature>
<feature type="active site" description="Nucleophile" evidence="4">
    <location>
        <position position="78"/>
    </location>
</feature>
<evidence type="ECO:0000259" key="6">
    <source>
        <dbReference type="PROSITE" id="PS51635"/>
    </source>
</evidence>
<sequence length="444" mass="47404">MLPHQPHGPVTPGDPQSAQMAAARATAHHGPQAPGARSGTALCLSGGGFRAALFHLGATRRLNELGILGRLRTISAVSGGAIVANLLADPRLEWPDPLGDPAPVVGFEECVAEPLRRLTGRNVRTPALLSRIRPSGWNRPDASVESLAEQLAVIVPWWSSDLRYNDRRGPVILTSATEIGYGVSWVFADSRSVAPRGRIGDHRLGYAAPPPGLRIADAVAASCAYPPFFPPMELDGRTLALRGGVPDASEDPRVSDGLLERIQLADGGIYDNLGVEPVWSDHAAVLVSDGGAVFRSQPAGSVVGRLLRTLSIAGSGQQTTRLRWLRASFSAGLLQGATWSLESTNTVSRVPGHGPLPGELRGYPAELVDQINQVRTDLDAFRPAEQHILERHGYAVADARVQRHSPELVALAADFTPPHPEVADPVTVRHLLRHSGQLRALGRR</sequence>
<organism evidence="7 8">
    <name type="scientific">Ornithinimicrobium faecis</name>
    <dbReference type="NCBI Taxonomy" id="2934158"/>
    <lineage>
        <taxon>Bacteria</taxon>
        <taxon>Bacillati</taxon>
        <taxon>Actinomycetota</taxon>
        <taxon>Actinomycetes</taxon>
        <taxon>Micrococcales</taxon>
        <taxon>Ornithinimicrobiaceae</taxon>
        <taxon>Ornithinimicrobium</taxon>
    </lineage>
</organism>
<reference evidence="7" key="1">
    <citation type="submission" date="2022-06" db="EMBL/GenBank/DDBJ databases">
        <title>Ornithinimicrobium HY1793.</title>
        <authorList>
            <person name="Huang Y."/>
        </authorList>
    </citation>
    <scope>NUCLEOTIDE SEQUENCE</scope>
    <source>
        <strain evidence="7">HY1793</strain>
    </source>
</reference>
<feature type="compositionally biased region" description="Low complexity" evidence="5">
    <location>
        <begin position="18"/>
        <end position="33"/>
    </location>
</feature>
<protein>
    <submittedName>
        <fullName evidence="7">Patatin-like phospholipase family protein</fullName>
    </submittedName>
</protein>
<accession>A0ABY4YX15</accession>
<dbReference type="EMBL" id="CP099489">
    <property type="protein sequence ID" value="USQ81152.1"/>
    <property type="molecule type" value="Genomic_DNA"/>
</dbReference>
<keyword evidence="3 4" id="KW-0443">Lipid metabolism</keyword>
<dbReference type="RefSeq" id="WP_252594536.1">
    <property type="nucleotide sequence ID" value="NZ_CP099489.1"/>
</dbReference>
<dbReference type="InterPro" id="IPR002641">
    <property type="entry name" value="PNPLA_dom"/>
</dbReference>
<gene>
    <name evidence="7" type="ORF">NF556_05770</name>
</gene>
<keyword evidence="2 4" id="KW-0442">Lipid degradation</keyword>
<evidence type="ECO:0000256" key="3">
    <source>
        <dbReference type="ARBA" id="ARBA00023098"/>
    </source>
</evidence>
<evidence type="ECO:0000256" key="4">
    <source>
        <dbReference type="PROSITE-ProRule" id="PRU01161"/>
    </source>
</evidence>
<proteinExistence type="predicted"/>
<feature type="domain" description="PNPLA" evidence="6">
    <location>
        <begin position="43"/>
        <end position="279"/>
    </location>
</feature>
<dbReference type="Pfam" id="PF01734">
    <property type="entry name" value="Patatin"/>
    <property type="match status" value="2"/>
</dbReference>
<evidence type="ECO:0000256" key="1">
    <source>
        <dbReference type="ARBA" id="ARBA00022801"/>
    </source>
</evidence>
<keyword evidence="8" id="KW-1185">Reference proteome</keyword>
<evidence type="ECO:0000256" key="5">
    <source>
        <dbReference type="SAM" id="MobiDB-lite"/>
    </source>
</evidence>
<feature type="active site" description="Proton acceptor" evidence="4">
    <location>
        <position position="266"/>
    </location>
</feature>
<name>A0ABY4YX15_9MICO</name>
<dbReference type="PANTHER" id="PTHR14226:SF29">
    <property type="entry name" value="NEUROPATHY TARGET ESTERASE SWS"/>
    <property type="match status" value="1"/>
</dbReference>
<feature type="short sequence motif" description="DGA/G" evidence="4">
    <location>
        <begin position="266"/>
        <end position="268"/>
    </location>
</feature>
<dbReference type="PROSITE" id="PS51635">
    <property type="entry name" value="PNPLA"/>
    <property type="match status" value="1"/>
</dbReference>
<dbReference type="InterPro" id="IPR016035">
    <property type="entry name" value="Acyl_Trfase/lysoPLipase"/>
</dbReference>
<evidence type="ECO:0000256" key="2">
    <source>
        <dbReference type="ARBA" id="ARBA00022963"/>
    </source>
</evidence>
<dbReference type="SUPFAM" id="SSF52151">
    <property type="entry name" value="FabD/lysophospholipase-like"/>
    <property type="match status" value="1"/>
</dbReference>
<evidence type="ECO:0000313" key="7">
    <source>
        <dbReference type="EMBL" id="USQ81152.1"/>
    </source>
</evidence>
<comment type="caution">
    <text evidence="4">Lacks conserved residue(s) required for the propagation of feature annotation.</text>
</comment>
<keyword evidence="1 4" id="KW-0378">Hydrolase</keyword>
<dbReference type="PANTHER" id="PTHR14226">
    <property type="entry name" value="NEUROPATHY TARGET ESTERASE/SWISS CHEESE D.MELANOGASTER"/>
    <property type="match status" value="1"/>
</dbReference>
<evidence type="ECO:0000313" key="8">
    <source>
        <dbReference type="Proteomes" id="UP001056455"/>
    </source>
</evidence>
<dbReference type="InterPro" id="IPR050301">
    <property type="entry name" value="NTE"/>
</dbReference>
<dbReference type="Gene3D" id="3.40.1090.10">
    <property type="entry name" value="Cytosolic phospholipase A2 catalytic domain"/>
    <property type="match status" value="2"/>
</dbReference>
<dbReference type="Proteomes" id="UP001056455">
    <property type="component" value="Chromosome"/>
</dbReference>